<accession>B5YN71</accession>
<dbReference type="KEGG" id="tps:THAPS_7043"/>
<evidence type="ECO:0008006" key="4">
    <source>
        <dbReference type="Google" id="ProtNLM"/>
    </source>
</evidence>
<name>B5YN71_THAPS</name>
<evidence type="ECO:0000256" key="1">
    <source>
        <dbReference type="SAM" id="SignalP"/>
    </source>
</evidence>
<evidence type="ECO:0000313" key="3">
    <source>
        <dbReference type="Proteomes" id="UP000001449"/>
    </source>
</evidence>
<protein>
    <recommendedName>
        <fullName evidence="4">Hyphally-regulated cell wall protein N-terminal domain-containing protein</fullName>
    </recommendedName>
</protein>
<dbReference type="Proteomes" id="UP000001449">
    <property type="component" value="Chromosome 7"/>
</dbReference>
<feature type="signal peptide" evidence="1">
    <location>
        <begin position="1"/>
        <end position="20"/>
    </location>
</feature>
<evidence type="ECO:0000313" key="2">
    <source>
        <dbReference type="EMBL" id="ACI64583.1"/>
    </source>
</evidence>
<dbReference type="InParanoid" id="B5YN71"/>
<keyword evidence="1" id="KW-0732">Signal</keyword>
<organism evidence="2 3">
    <name type="scientific">Thalassiosira pseudonana</name>
    <name type="common">Marine diatom</name>
    <name type="synonym">Cyclotella nana</name>
    <dbReference type="NCBI Taxonomy" id="35128"/>
    <lineage>
        <taxon>Eukaryota</taxon>
        <taxon>Sar</taxon>
        <taxon>Stramenopiles</taxon>
        <taxon>Ochrophyta</taxon>
        <taxon>Bacillariophyta</taxon>
        <taxon>Coscinodiscophyceae</taxon>
        <taxon>Thalassiosirophycidae</taxon>
        <taxon>Thalassiosirales</taxon>
        <taxon>Thalassiosiraceae</taxon>
        <taxon>Thalassiosira</taxon>
    </lineage>
</organism>
<reference evidence="2 3" key="1">
    <citation type="journal article" date="2004" name="Science">
        <title>The genome of the diatom Thalassiosira pseudonana: ecology, evolution, and metabolism.</title>
        <authorList>
            <person name="Armbrust E.V."/>
            <person name="Berges J.A."/>
            <person name="Bowler C."/>
            <person name="Green B.R."/>
            <person name="Martinez D."/>
            <person name="Putnam N.H."/>
            <person name="Zhou S."/>
            <person name="Allen A.E."/>
            <person name="Apt K.E."/>
            <person name="Bechner M."/>
            <person name="Brzezinski M.A."/>
            <person name="Chaal B.K."/>
            <person name="Chiovitti A."/>
            <person name="Davis A.K."/>
            <person name="Demarest M.S."/>
            <person name="Detter J.C."/>
            <person name="Glavina T."/>
            <person name="Goodstein D."/>
            <person name="Hadi M.Z."/>
            <person name="Hellsten U."/>
            <person name="Hildebrand M."/>
            <person name="Jenkins B.D."/>
            <person name="Jurka J."/>
            <person name="Kapitonov V.V."/>
            <person name="Kroger N."/>
            <person name="Lau W.W."/>
            <person name="Lane T.W."/>
            <person name="Larimer F.W."/>
            <person name="Lippmeier J.C."/>
            <person name="Lucas S."/>
            <person name="Medina M."/>
            <person name="Montsant A."/>
            <person name="Obornik M."/>
            <person name="Parker M.S."/>
            <person name="Palenik B."/>
            <person name="Pazour G.J."/>
            <person name="Richardson P.M."/>
            <person name="Rynearson T.A."/>
            <person name="Saito M.A."/>
            <person name="Schwartz D.C."/>
            <person name="Thamatrakoln K."/>
            <person name="Valentin K."/>
            <person name="Vardi A."/>
            <person name="Wilkerson F.P."/>
            <person name="Rokhsar D.S."/>
        </authorList>
    </citation>
    <scope>NUCLEOTIDE SEQUENCE [LARGE SCALE GENOMIC DNA]</scope>
    <source>
        <strain evidence="2 3">CCMP1335</strain>
    </source>
</reference>
<dbReference type="EMBL" id="CP001160">
    <property type="protein sequence ID" value="ACI64583.1"/>
    <property type="molecule type" value="Genomic_DNA"/>
</dbReference>
<sequence length="275" mass="28765">MRAVSKPTLLLLLAILGTRAERIYFDDGEFHSTTQDYESHNLFILNGTTLSLVDNHSITAPPSSGDGEDAIRVEDANFSAYGGVITGGLGVGGAGVTVTTNRDSGFVSTATFEWPVQVNGGDAIRETTTKGGDAIQVLHEGSMAIIYGGTFTPGTGCSVKVCGEQTTDGNSLQILDGKAAVRGGQFNGNFYSLKGTIEVYGCVEFDGEQITGVLSDGTTIDVTYVGSVSDLKLMYSNTTCPEPAKQAETEPSNAATSKFSVVAVALLSSLLKFML</sequence>
<dbReference type="GeneID" id="7447075"/>
<proteinExistence type="predicted"/>
<dbReference type="OMA" id="TFIAKRG"/>
<dbReference type="eggNOG" id="ENOG502R18B">
    <property type="taxonomic scope" value="Eukaryota"/>
</dbReference>
<keyword evidence="3" id="KW-1185">Reference proteome</keyword>
<dbReference type="PaxDb" id="35128-Thaps7043"/>
<dbReference type="HOGENOM" id="CLU_1013683_0_0_1"/>
<feature type="chain" id="PRO_5002841491" description="Hyphally-regulated cell wall protein N-terminal domain-containing protein" evidence="1">
    <location>
        <begin position="21"/>
        <end position="275"/>
    </location>
</feature>
<reference evidence="2 3" key="2">
    <citation type="journal article" date="2008" name="Nature">
        <title>The Phaeodactylum genome reveals the evolutionary history of diatom genomes.</title>
        <authorList>
            <person name="Bowler C."/>
            <person name="Allen A.E."/>
            <person name="Badger J.H."/>
            <person name="Grimwood J."/>
            <person name="Jabbari K."/>
            <person name="Kuo A."/>
            <person name="Maheswari U."/>
            <person name="Martens C."/>
            <person name="Maumus F."/>
            <person name="Otillar R.P."/>
            <person name="Rayko E."/>
            <person name="Salamov A."/>
            <person name="Vandepoele K."/>
            <person name="Beszteri B."/>
            <person name="Gruber A."/>
            <person name="Heijde M."/>
            <person name="Katinka M."/>
            <person name="Mock T."/>
            <person name="Valentin K."/>
            <person name="Verret F."/>
            <person name="Berges J.A."/>
            <person name="Brownlee C."/>
            <person name="Cadoret J.P."/>
            <person name="Chiovitti A."/>
            <person name="Choi C.J."/>
            <person name="Coesel S."/>
            <person name="De Martino A."/>
            <person name="Detter J.C."/>
            <person name="Durkin C."/>
            <person name="Falciatore A."/>
            <person name="Fournet J."/>
            <person name="Haruta M."/>
            <person name="Huysman M.J."/>
            <person name="Jenkins B.D."/>
            <person name="Jiroutova K."/>
            <person name="Jorgensen R.E."/>
            <person name="Joubert Y."/>
            <person name="Kaplan A."/>
            <person name="Kroger N."/>
            <person name="Kroth P.G."/>
            <person name="La Roche J."/>
            <person name="Lindquist E."/>
            <person name="Lommer M."/>
            <person name="Martin-Jezequel V."/>
            <person name="Lopez P.J."/>
            <person name="Lucas S."/>
            <person name="Mangogna M."/>
            <person name="McGinnis K."/>
            <person name="Medlin L.K."/>
            <person name="Montsant A."/>
            <person name="Oudot-Le Secq M.P."/>
            <person name="Napoli C."/>
            <person name="Obornik M."/>
            <person name="Parker M.S."/>
            <person name="Petit J.L."/>
            <person name="Porcel B.M."/>
            <person name="Poulsen N."/>
            <person name="Robison M."/>
            <person name="Rychlewski L."/>
            <person name="Rynearson T.A."/>
            <person name="Schmutz J."/>
            <person name="Shapiro H."/>
            <person name="Siaut M."/>
            <person name="Stanley M."/>
            <person name="Sussman M.R."/>
            <person name="Taylor A.R."/>
            <person name="Vardi A."/>
            <person name="von Dassow P."/>
            <person name="Vyverman W."/>
            <person name="Willis A."/>
            <person name="Wyrwicz L.S."/>
            <person name="Rokhsar D.S."/>
            <person name="Weissenbach J."/>
            <person name="Armbrust E.V."/>
            <person name="Green B.R."/>
            <person name="Van de Peer Y."/>
            <person name="Grigoriev I.V."/>
        </authorList>
    </citation>
    <scope>NUCLEOTIDE SEQUENCE [LARGE SCALE GENOMIC DNA]</scope>
    <source>
        <strain evidence="2 3">CCMP1335</strain>
    </source>
</reference>
<gene>
    <name evidence="2" type="ORF">THAPS_7043</name>
</gene>
<dbReference type="RefSeq" id="XP_002295866.1">
    <property type="nucleotide sequence ID" value="XM_002295830.1"/>
</dbReference>
<dbReference type="AlphaFoldDB" id="B5YN71"/>